<evidence type="ECO:0000313" key="2">
    <source>
        <dbReference type="Proteomes" id="UP000019801"/>
    </source>
</evidence>
<dbReference type="PATRIC" id="fig|38323.4.peg.1568"/>
<dbReference type="EMBL" id="HG969191">
    <property type="protein sequence ID" value="CDO47420.1"/>
    <property type="molecule type" value="Genomic_DNA"/>
</dbReference>
<reference evidence="2" key="1">
    <citation type="submission" date="2013-11" db="EMBL/GenBank/DDBJ databases">
        <title>Genome sequencing of Bartonella spp. isolated from human blood.</title>
        <authorList>
            <person name="Raoult D."/>
        </authorList>
    </citation>
    <scope>NUCLEOTIDE SEQUENCE</scope>
    <source>
        <strain evidence="2">BM1374165</strain>
    </source>
</reference>
<dbReference type="RefSeq" id="WP_038488398.1">
    <property type="nucleotide sequence ID" value="NZ_CACVBK010000010.1"/>
</dbReference>
<accession>X5MI87</accession>
<sequence>MDNKSHSQRLQQRTDVTLCTVNEKMLISTGDIKNTKALFTPHLHPQETSNPSLLSRAIGYDLLEVLQVRNVHVVLQEHSIDL</sequence>
<gene>
    <name evidence="1" type="ORF">BM1374165_01444</name>
</gene>
<proteinExistence type="predicted"/>
<dbReference type="Proteomes" id="UP000019801">
    <property type="component" value="Chromosome I"/>
</dbReference>
<dbReference type="AlphaFoldDB" id="X5MI87"/>
<dbReference type="KEGG" id="bhs:BM1374165_01444"/>
<organism evidence="1 2">
    <name type="scientific">Bartonella henselae</name>
    <name type="common">Rochalimaea henselae</name>
    <dbReference type="NCBI Taxonomy" id="38323"/>
    <lineage>
        <taxon>Bacteria</taxon>
        <taxon>Pseudomonadati</taxon>
        <taxon>Pseudomonadota</taxon>
        <taxon>Alphaproteobacteria</taxon>
        <taxon>Hyphomicrobiales</taxon>
        <taxon>Bartonellaceae</taxon>
        <taxon>Bartonella</taxon>
    </lineage>
</organism>
<name>X5MI87_BARHN</name>
<evidence type="ECO:0000313" key="1">
    <source>
        <dbReference type="EMBL" id="CDO47420.1"/>
    </source>
</evidence>
<protein>
    <submittedName>
        <fullName evidence="1">Uncharacterized protein</fullName>
    </submittedName>
</protein>